<dbReference type="CDD" id="cd11534">
    <property type="entry name" value="NTP-PPase_HisIE_like"/>
    <property type="match status" value="1"/>
</dbReference>
<dbReference type="SUPFAM" id="SSF101386">
    <property type="entry name" value="all-alpha NTP pyrophosphatases"/>
    <property type="match status" value="1"/>
</dbReference>
<dbReference type="FunFam" id="3.10.20.810:FF:000001">
    <property type="entry name" value="Histidine biosynthesis bifunctional protein HisIE"/>
    <property type="match status" value="1"/>
</dbReference>
<dbReference type="InterPro" id="IPR023019">
    <property type="entry name" value="His_synth_HisIE"/>
</dbReference>
<dbReference type="EC" id="3.5.4.19" evidence="15"/>
<dbReference type="Pfam" id="PF01502">
    <property type="entry name" value="PRA-CH"/>
    <property type="match status" value="1"/>
</dbReference>
<comment type="catalytic activity">
    <reaction evidence="2 15">
        <text>1-(5-phospho-beta-D-ribosyl)-ATP + H2O = 1-(5-phospho-beta-D-ribosyl)-5'-AMP + diphosphate + H(+)</text>
        <dbReference type="Rhea" id="RHEA:22828"/>
        <dbReference type="ChEBI" id="CHEBI:15377"/>
        <dbReference type="ChEBI" id="CHEBI:15378"/>
        <dbReference type="ChEBI" id="CHEBI:33019"/>
        <dbReference type="ChEBI" id="CHEBI:59457"/>
        <dbReference type="ChEBI" id="CHEBI:73183"/>
        <dbReference type="EC" id="3.6.1.31"/>
    </reaction>
</comment>
<dbReference type="InterPro" id="IPR021130">
    <property type="entry name" value="PRib-ATP_PPHydrolase-like"/>
</dbReference>
<dbReference type="Pfam" id="PF01503">
    <property type="entry name" value="PRA-PH"/>
    <property type="match status" value="1"/>
</dbReference>
<evidence type="ECO:0000256" key="10">
    <source>
        <dbReference type="ARBA" id="ARBA00022741"/>
    </source>
</evidence>
<keyword evidence="10 15" id="KW-0547">Nucleotide-binding</keyword>
<dbReference type="Gene3D" id="3.10.20.810">
    <property type="entry name" value="Phosphoribosyl-AMP cyclohydrolase"/>
    <property type="match status" value="1"/>
</dbReference>
<dbReference type="NCBIfam" id="NF000768">
    <property type="entry name" value="PRK00051.1"/>
    <property type="match status" value="1"/>
</dbReference>
<comment type="similarity">
    <text evidence="7 15">In the N-terminal section; belongs to the PRA-CH family.</text>
</comment>
<dbReference type="Proteomes" id="UP000009011">
    <property type="component" value="Chromosome"/>
</dbReference>
<proteinExistence type="inferred from homology"/>
<dbReference type="eggNOG" id="COG0140">
    <property type="taxonomic scope" value="Bacteria"/>
</dbReference>
<dbReference type="OrthoDB" id="9795769at2"/>
<gene>
    <name evidence="15" type="primary">hisI</name>
    <name evidence="15" type="synonym">hisIE</name>
    <name evidence="17" type="ordered locus">MROS_2788</name>
</gene>
<evidence type="ECO:0000256" key="4">
    <source>
        <dbReference type="ARBA" id="ARBA00005169"/>
    </source>
</evidence>
<dbReference type="PANTHER" id="PTHR42945">
    <property type="entry name" value="HISTIDINE BIOSYNTHESIS BIFUNCTIONAL PROTEIN"/>
    <property type="match status" value="1"/>
</dbReference>
<dbReference type="RefSeq" id="WP_014857448.1">
    <property type="nucleotide sequence ID" value="NC_018178.1"/>
</dbReference>
<evidence type="ECO:0000256" key="12">
    <source>
        <dbReference type="ARBA" id="ARBA00022840"/>
    </source>
</evidence>
<comment type="catalytic activity">
    <reaction evidence="1 15">
        <text>1-(5-phospho-beta-D-ribosyl)-5'-AMP + H2O = 1-(5-phospho-beta-D-ribosyl)-5-[(5-phospho-beta-D-ribosylamino)methylideneamino]imidazole-4-carboxamide</text>
        <dbReference type="Rhea" id="RHEA:20049"/>
        <dbReference type="ChEBI" id="CHEBI:15377"/>
        <dbReference type="ChEBI" id="CHEBI:58435"/>
        <dbReference type="ChEBI" id="CHEBI:59457"/>
        <dbReference type="EC" id="3.5.4.19"/>
    </reaction>
</comment>
<dbReference type="EMBL" id="CP003557">
    <property type="protein sequence ID" value="AFN76018.1"/>
    <property type="molecule type" value="Genomic_DNA"/>
</dbReference>
<comment type="similarity">
    <text evidence="6 15">In the C-terminal section; belongs to the PRA-PH family.</text>
</comment>
<dbReference type="NCBIfam" id="TIGR03188">
    <property type="entry name" value="histidine_hisI"/>
    <property type="match status" value="1"/>
</dbReference>
<dbReference type="InterPro" id="IPR002496">
    <property type="entry name" value="PRib_AMP_CycHydrolase_dom"/>
</dbReference>
<feature type="region of interest" description="Phosphoribosyl-AMP cyclohydrolase" evidence="15">
    <location>
        <begin position="1"/>
        <end position="111"/>
    </location>
</feature>
<dbReference type="EC" id="3.6.1.31" evidence="15"/>
<evidence type="ECO:0000256" key="1">
    <source>
        <dbReference type="ARBA" id="ARBA00000024"/>
    </source>
</evidence>
<dbReference type="FunFam" id="1.10.287.1080:FF:000002">
    <property type="entry name" value="Histidine biosynthesis bifunctional protein HisIE"/>
    <property type="match status" value="1"/>
</dbReference>
<evidence type="ECO:0000256" key="13">
    <source>
        <dbReference type="ARBA" id="ARBA00023102"/>
    </source>
</evidence>
<name>I7A483_MELRP</name>
<evidence type="ECO:0000313" key="17">
    <source>
        <dbReference type="EMBL" id="AFN76018.1"/>
    </source>
</evidence>
<organism evidence="17 18">
    <name type="scientific">Melioribacter roseus (strain DSM 23840 / JCM 17771 / VKM B-2668 / P3M-2)</name>
    <dbReference type="NCBI Taxonomy" id="1191523"/>
    <lineage>
        <taxon>Bacteria</taxon>
        <taxon>Pseudomonadati</taxon>
        <taxon>Ignavibacteriota</taxon>
        <taxon>Ignavibacteria</taxon>
        <taxon>Ignavibacteriales</taxon>
        <taxon>Melioribacteraceae</taxon>
        <taxon>Melioribacter</taxon>
    </lineage>
</organism>
<dbReference type="UniPathway" id="UPA00031">
    <property type="reaction ID" value="UER00007"/>
</dbReference>
<dbReference type="AlphaFoldDB" id="I7A483"/>
<evidence type="ECO:0000256" key="3">
    <source>
        <dbReference type="ARBA" id="ARBA00004496"/>
    </source>
</evidence>
<feature type="region of interest" description="Phosphoribosyl-ATP pyrophosphohydrolase" evidence="15">
    <location>
        <begin position="112"/>
        <end position="202"/>
    </location>
</feature>
<dbReference type="HAMAP" id="MF_01019">
    <property type="entry name" value="HisIE"/>
    <property type="match status" value="1"/>
</dbReference>
<dbReference type="GO" id="GO:0000105">
    <property type="term" value="P:L-histidine biosynthetic process"/>
    <property type="evidence" value="ECO:0007669"/>
    <property type="project" value="UniProtKB-UniRule"/>
</dbReference>
<evidence type="ECO:0000313" key="18">
    <source>
        <dbReference type="Proteomes" id="UP000009011"/>
    </source>
</evidence>
<evidence type="ECO:0000256" key="8">
    <source>
        <dbReference type="ARBA" id="ARBA00022490"/>
    </source>
</evidence>
<dbReference type="GO" id="GO:0005737">
    <property type="term" value="C:cytoplasm"/>
    <property type="evidence" value="ECO:0007669"/>
    <property type="project" value="UniProtKB-SubCell"/>
</dbReference>
<dbReference type="InterPro" id="IPR008179">
    <property type="entry name" value="HisE"/>
</dbReference>
<accession>I7A483</accession>
<dbReference type="STRING" id="1191523.MROS_2788"/>
<dbReference type="InterPro" id="IPR038019">
    <property type="entry name" value="PRib_AMP_CycHydrolase_sf"/>
</dbReference>
<dbReference type="HAMAP" id="MF_01020">
    <property type="entry name" value="HisE"/>
    <property type="match status" value="1"/>
</dbReference>
<keyword evidence="8 15" id="KW-0963">Cytoplasm</keyword>
<evidence type="ECO:0000256" key="6">
    <source>
        <dbReference type="ARBA" id="ARBA00007731"/>
    </source>
</evidence>
<dbReference type="KEGG" id="mro:MROS_2788"/>
<feature type="domain" description="Phosphoribosyl-AMP cyclohydrolase" evidence="16">
    <location>
        <begin position="30"/>
        <end position="102"/>
    </location>
</feature>
<evidence type="ECO:0000256" key="11">
    <source>
        <dbReference type="ARBA" id="ARBA00022801"/>
    </source>
</evidence>
<keyword evidence="13 15" id="KW-0368">Histidine biosynthesis</keyword>
<dbReference type="SUPFAM" id="SSF141734">
    <property type="entry name" value="HisI-like"/>
    <property type="match status" value="1"/>
</dbReference>
<comment type="pathway">
    <text evidence="4 15">Amino-acid biosynthesis; L-histidine biosynthesis; L-histidine from 5-phospho-alpha-D-ribose 1-diphosphate: step 3/9.</text>
</comment>
<dbReference type="GO" id="GO:0005524">
    <property type="term" value="F:ATP binding"/>
    <property type="evidence" value="ECO:0007669"/>
    <property type="project" value="UniProtKB-KW"/>
</dbReference>
<dbReference type="HOGENOM" id="CLU_048577_3_1_10"/>
<dbReference type="eggNOG" id="COG0139">
    <property type="taxonomic scope" value="Bacteria"/>
</dbReference>
<keyword evidence="12 15" id="KW-0067">ATP-binding</keyword>
<comment type="subcellular location">
    <subcellularLocation>
        <location evidence="3 15">Cytoplasm</location>
    </subcellularLocation>
</comment>
<dbReference type="PATRIC" id="fig|1191523.3.peg.2925"/>
<dbReference type="Gene3D" id="1.10.287.1080">
    <property type="entry name" value="MazG-like"/>
    <property type="match status" value="1"/>
</dbReference>
<keyword evidence="9 15" id="KW-0028">Amino-acid biosynthesis</keyword>
<dbReference type="GO" id="GO:0004635">
    <property type="term" value="F:phosphoribosyl-AMP cyclohydrolase activity"/>
    <property type="evidence" value="ECO:0007669"/>
    <property type="project" value="UniProtKB-UniRule"/>
</dbReference>
<sequence length="202" mass="23043">MINIDNIIFEKSGGLVPAIIQDKFTGQVLMLGYMNKEALTKTIDTGLVTFYSRSRNQLWTKGETSGNYLKLDSITTDCDNDTLLVTAVPEGPTCHMNRYSCFGIDKENVKFLSYLYDLIKERKKNLPENSYTTKLFRSGIDRIIQKVGEESIETVIAAKNKDKKEFIDESSDLIYHLFVLMAELDIGLDEIVNNLIQRHTKK</sequence>
<keyword evidence="18" id="KW-1185">Reference proteome</keyword>
<protein>
    <recommendedName>
        <fullName evidence="15">Histidine biosynthesis bifunctional protein HisIE</fullName>
    </recommendedName>
    <domain>
        <recommendedName>
            <fullName evidence="15">Phosphoribosyl-AMP cyclohydrolase</fullName>
            <shortName evidence="15">PRA-CH</shortName>
            <ecNumber evidence="15">3.5.4.19</ecNumber>
        </recommendedName>
    </domain>
    <domain>
        <recommendedName>
            <fullName evidence="15">Phosphoribosyl-ATP pyrophosphatase</fullName>
            <shortName evidence="15">PRA-PH</shortName>
            <ecNumber evidence="15">3.6.1.31</ecNumber>
        </recommendedName>
    </domain>
</protein>
<dbReference type="NCBIfam" id="NF002747">
    <property type="entry name" value="PRK02759.1"/>
    <property type="match status" value="1"/>
</dbReference>
<evidence type="ECO:0000256" key="5">
    <source>
        <dbReference type="ARBA" id="ARBA00005204"/>
    </source>
</evidence>
<evidence type="ECO:0000256" key="15">
    <source>
        <dbReference type="HAMAP-Rule" id="MF_01019"/>
    </source>
</evidence>
<keyword evidence="11 15" id="KW-0378">Hydrolase</keyword>
<dbReference type="GO" id="GO:0004636">
    <property type="term" value="F:phosphoribosyl-ATP diphosphatase activity"/>
    <property type="evidence" value="ECO:0007669"/>
    <property type="project" value="UniProtKB-UniRule"/>
</dbReference>
<evidence type="ECO:0000256" key="9">
    <source>
        <dbReference type="ARBA" id="ARBA00022605"/>
    </source>
</evidence>
<comment type="pathway">
    <text evidence="5 15">Amino-acid biosynthesis; L-histidine biosynthesis; L-histidine from 5-phospho-alpha-D-ribose 1-diphosphate: step 2/9.</text>
</comment>
<evidence type="ECO:0000256" key="2">
    <source>
        <dbReference type="ARBA" id="ARBA00001460"/>
    </source>
</evidence>
<evidence type="ECO:0000256" key="14">
    <source>
        <dbReference type="ARBA" id="ARBA00023268"/>
    </source>
</evidence>
<keyword evidence="14 15" id="KW-0511">Multifunctional enzyme</keyword>
<evidence type="ECO:0000256" key="7">
    <source>
        <dbReference type="ARBA" id="ARBA00008299"/>
    </source>
</evidence>
<evidence type="ECO:0000259" key="16">
    <source>
        <dbReference type="Pfam" id="PF01502"/>
    </source>
</evidence>
<dbReference type="PANTHER" id="PTHR42945:SF9">
    <property type="entry name" value="HISTIDINE BIOSYNTHESIS BIFUNCTIONAL PROTEIN HISIE"/>
    <property type="match status" value="1"/>
</dbReference>
<reference evidence="17 18" key="1">
    <citation type="journal article" date="2013" name="PLoS ONE">
        <title>Genomic analysis of Melioribacter roseus, facultatively anaerobic organotrophic bacterium representing a novel deep lineage within Bacteriodetes/Chlorobi group.</title>
        <authorList>
            <person name="Kadnikov V.V."/>
            <person name="Mardanov A.V."/>
            <person name="Podosokorskaya O.A."/>
            <person name="Gavrilov S.N."/>
            <person name="Kublanov I.V."/>
            <person name="Beletsky A.V."/>
            <person name="Bonch-Osmolovskaya E.A."/>
            <person name="Ravin N.V."/>
        </authorList>
    </citation>
    <scope>NUCLEOTIDE SEQUENCE [LARGE SCALE GENOMIC DNA]</scope>
    <source>
        <strain evidence="18">JCM 17771 / P3M-2</strain>
    </source>
</reference>